<dbReference type="PANTHER" id="PTHR37028">
    <property type="entry name" value="UNNAMED PRODUCT-RELATED"/>
    <property type="match status" value="1"/>
</dbReference>
<organism evidence="3 4">
    <name type="scientific">Tetraparma gracilis</name>
    <dbReference type="NCBI Taxonomy" id="2962635"/>
    <lineage>
        <taxon>Eukaryota</taxon>
        <taxon>Sar</taxon>
        <taxon>Stramenopiles</taxon>
        <taxon>Ochrophyta</taxon>
        <taxon>Bolidophyceae</taxon>
        <taxon>Parmales</taxon>
        <taxon>Triparmaceae</taxon>
        <taxon>Tetraparma</taxon>
    </lineage>
</organism>
<evidence type="ECO:0000256" key="1">
    <source>
        <dbReference type="SAM" id="Coils"/>
    </source>
</evidence>
<feature type="compositionally biased region" description="Low complexity" evidence="2">
    <location>
        <begin position="112"/>
        <end position="121"/>
    </location>
</feature>
<evidence type="ECO:0000313" key="3">
    <source>
        <dbReference type="EMBL" id="GMI38148.1"/>
    </source>
</evidence>
<proteinExistence type="predicted"/>
<feature type="coiled-coil region" evidence="1">
    <location>
        <begin position="640"/>
        <end position="667"/>
    </location>
</feature>
<keyword evidence="4" id="KW-1185">Reference proteome</keyword>
<feature type="compositionally biased region" description="Low complexity" evidence="2">
    <location>
        <begin position="131"/>
        <end position="146"/>
    </location>
</feature>
<feature type="compositionally biased region" description="Pro residues" evidence="2">
    <location>
        <begin position="60"/>
        <end position="69"/>
    </location>
</feature>
<dbReference type="EMBL" id="BRYB01000808">
    <property type="protein sequence ID" value="GMI38148.1"/>
    <property type="molecule type" value="Genomic_DNA"/>
</dbReference>
<keyword evidence="1" id="KW-0175">Coiled coil</keyword>
<name>A0ABQ6N163_9STRA</name>
<comment type="caution">
    <text evidence="3">The sequence shown here is derived from an EMBL/GenBank/DDBJ whole genome shotgun (WGS) entry which is preliminary data.</text>
</comment>
<accession>A0ABQ6N163</accession>
<protein>
    <submittedName>
        <fullName evidence="3">Uncharacterized protein</fullName>
    </submittedName>
</protein>
<sequence>MTSPDRRLIIQRLLGEKRRVRDAAIGTAARMTAGRGDPSGDPGGDPSGEDGRQPQQQHATPPPPAPPLPSAAGALTLSDLSAPASSGPARAKPAAVAKELQHLEYTQRRRIAAAPASPGSPRGKKGGGEVRSSLAPARSSLAPALSGERAASREMVLRRSAAVRQEMEAECTFSPRTGRLPASYGAYGRSGRMEGDFGRRSERWTEEKRGKRERKEREREEREMEGCTFEPHLPGKESREEELRRSGGETLTEERGAGGAPGGEETVRRLYYEETRKLRERREAERLRREREEDERFKEACTFQPELGGSSVHNLSHEHSANRASARYLEASTKASERRKMLVSQPRVASPGPGEYEEDPDPAASLAAGRDFDAMLAGFGASGFQLRSGAGGTEAKGWSFAPRTNDLRRGMDVARDYVKEDVVERLTRTGRPEHIRALARAAEEEAGGAALRGSARHNAGGSPGLGASARTKGEARQEFHEFLARQNQLQIRRKEKAAVLEASETPAFRPEICENSAAIHDHSNRGTFLQRVERDEQKRENLHSRLHAAAAQMPEECTFQPAILRVSSEKEARSVRELSSGDAETREIANRALRLKVEAEELRRFSFKPHTETGFAANVRRGEAPAKGQLQVLREPESYISRIEEVKAKKMERLEKEKKAREEKELEECTFEPKTLGCPEYVKRIAHSMQISRKHREKMGGVERPPVSWK</sequence>
<feature type="compositionally biased region" description="Basic and acidic residues" evidence="2">
    <location>
        <begin position="265"/>
        <end position="299"/>
    </location>
</feature>
<reference evidence="3 4" key="1">
    <citation type="journal article" date="2023" name="Commun. Biol.">
        <title>Genome analysis of Parmales, the sister group of diatoms, reveals the evolutionary specialization of diatoms from phago-mixotrophs to photoautotrophs.</title>
        <authorList>
            <person name="Ban H."/>
            <person name="Sato S."/>
            <person name="Yoshikawa S."/>
            <person name="Yamada K."/>
            <person name="Nakamura Y."/>
            <person name="Ichinomiya M."/>
            <person name="Sato N."/>
            <person name="Blanc-Mathieu R."/>
            <person name="Endo H."/>
            <person name="Kuwata A."/>
            <person name="Ogata H."/>
        </authorList>
    </citation>
    <scope>NUCLEOTIDE SEQUENCE [LARGE SCALE GENOMIC DNA]</scope>
</reference>
<feature type="compositionally biased region" description="Basic and acidic residues" evidence="2">
    <location>
        <begin position="191"/>
        <end position="225"/>
    </location>
</feature>
<feature type="compositionally biased region" description="Basic and acidic residues" evidence="2">
    <location>
        <begin position="233"/>
        <end position="256"/>
    </location>
</feature>
<feature type="region of interest" description="Disordered" evidence="2">
    <location>
        <begin position="22"/>
        <end position="153"/>
    </location>
</feature>
<dbReference type="Proteomes" id="UP001165060">
    <property type="component" value="Unassembled WGS sequence"/>
</dbReference>
<evidence type="ECO:0000256" key="2">
    <source>
        <dbReference type="SAM" id="MobiDB-lite"/>
    </source>
</evidence>
<evidence type="ECO:0000313" key="4">
    <source>
        <dbReference type="Proteomes" id="UP001165060"/>
    </source>
</evidence>
<feature type="region of interest" description="Disordered" evidence="2">
    <location>
        <begin position="169"/>
        <end position="365"/>
    </location>
</feature>
<feature type="region of interest" description="Disordered" evidence="2">
    <location>
        <begin position="447"/>
        <end position="469"/>
    </location>
</feature>
<gene>
    <name evidence="3" type="ORF">TeGR_g937</name>
</gene>
<dbReference type="PANTHER" id="PTHR37028:SF4">
    <property type="entry name" value="ALMS MOTIF DOMAIN-CONTAINING PROTEIN"/>
    <property type="match status" value="1"/>
</dbReference>